<organism evidence="1 2">
    <name type="scientific">Limnoglobus roseus</name>
    <dbReference type="NCBI Taxonomy" id="2598579"/>
    <lineage>
        <taxon>Bacteria</taxon>
        <taxon>Pseudomonadati</taxon>
        <taxon>Planctomycetota</taxon>
        <taxon>Planctomycetia</taxon>
        <taxon>Gemmatales</taxon>
        <taxon>Gemmataceae</taxon>
        <taxon>Limnoglobus</taxon>
    </lineage>
</organism>
<sequence length="74" mass="8073">MTANVSYQEEWAAKETPREALVAKLAQAAYAVALGHGRHLPFTDLELALWRELRAVLDRELAGVNLGERAGDAA</sequence>
<evidence type="ECO:0000313" key="1">
    <source>
        <dbReference type="EMBL" id="QEL15310.1"/>
    </source>
</evidence>
<dbReference type="AlphaFoldDB" id="A0A5C1A9B0"/>
<keyword evidence="2" id="KW-1185">Reference proteome</keyword>
<dbReference type="RefSeq" id="WP_149110135.1">
    <property type="nucleotide sequence ID" value="NZ_CP042425.1"/>
</dbReference>
<reference evidence="2" key="1">
    <citation type="submission" date="2019-08" db="EMBL/GenBank/DDBJ databases">
        <title>Limnoglobus roseus gen. nov., sp. nov., a novel freshwater planctomycete with a giant genome from the family Gemmataceae.</title>
        <authorList>
            <person name="Kulichevskaya I.S."/>
            <person name="Naumoff D.G."/>
            <person name="Miroshnikov K."/>
            <person name="Ivanova A."/>
            <person name="Philippov D.A."/>
            <person name="Hakobyan A."/>
            <person name="Rijpstra I.C."/>
            <person name="Sinninghe Damste J.S."/>
            <person name="Liesack W."/>
            <person name="Dedysh S.N."/>
        </authorList>
    </citation>
    <scope>NUCLEOTIDE SEQUENCE [LARGE SCALE GENOMIC DNA]</scope>
    <source>
        <strain evidence="2">PX52</strain>
    </source>
</reference>
<dbReference type="KEGG" id="lrs:PX52LOC_02225"/>
<dbReference type="EMBL" id="CP042425">
    <property type="protein sequence ID" value="QEL15310.1"/>
    <property type="molecule type" value="Genomic_DNA"/>
</dbReference>
<evidence type="ECO:0000313" key="2">
    <source>
        <dbReference type="Proteomes" id="UP000324974"/>
    </source>
</evidence>
<gene>
    <name evidence="1" type="ORF">PX52LOC_02225</name>
</gene>
<accession>A0A5C1A9B0</accession>
<proteinExistence type="predicted"/>
<name>A0A5C1A9B0_9BACT</name>
<protein>
    <submittedName>
        <fullName evidence="1">Uncharacterized protein</fullName>
    </submittedName>
</protein>
<dbReference type="Proteomes" id="UP000324974">
    <property type="component" value="Chromosome"/>
</dbReference>